<sequence>MREPQPWFSREELGHIVTWKMMRGTWRPRNKALTLSNDELAVLDATVKGCFALKRVADSSKKVLYEYEYSCADDDSTLAAIKQAINSVAALSGIGPASASAVLSVYAPDLVPFLDSPMAKAITSPPLGPIKFTTKYYLAFVKRVRTKARVLEAARALWVYAAASSLLHPNSRVPRAELKDSSPLPGLDCTTASLSAPAAAGPSQ</sequence>
<reference evidence="2 3" key="1">
    <citation type="submission" date="2010-05" db="EMBL/GenBank/DDBJ databases">
        <title>The Genome Sequence of Thecamonas trahens ATCC 50062.</title>
        <authorList>
            <consortium name="The Broad Institute Genome Sequencing Platform"/>
            <person name="Russ C."/>
            <person name="Cuomo C."/>
            <person name="Shea T."/>
            <person name="Young S.K."/>
            <person name="Zeng Q."/>
            <person name="Koehrsen M."/>
            <person name="Haas B."/>
            <person name="Borodovsky M."/>
            <person name="Guigo R."/>
            <person name="Alvarado L."/>
            <person name="Berlin A."/>
            <person name="Bochicchio J."/>
            <person name="Borenstein D."/>
            <person name="Chapman S."/>
            <person name="Chen Z."/>
            <person name="Freedman E."/>
            <person name="Gellesch M."/>
            <person name="Goldberg J."/>
            <person name="Griggs A."/>
            <person name="Gujja S."/>
            <person name="Heilman E."/>
            <person name="Heiman D."/>
            <person name="Hepburn T."/>
            <person name="Howarth C."/>
            <person name="Jen D."/>
            <person name="Larson L."/>
            <person name="Mehta T."/>
            <person name="Park D."/>
            <person name="Pearson M."/>
            <person name="Roberts A."/>
            <person name="Saif S."/>
            <person name="Shenoy N."/>
            <person name="Sisk P."/>
            <person name="Stolte C."/>
            <person name="Sykes S."/>
            <person name="Thomson T."/>
            <person name="Walk T."/>
            <person name="White J."/>
            <person name="Yandava C."/>
            <person name="Burger G."/>
            <person name="Gray M.W."/>
            <person name="Holland P.W.H."/>
            <person name="King N."/>
            <person name="Lang F.B.F."/>
            <person name="Roger A.J."/>
            <person name="Ruiz-Trillo I."/>
            <person name="Lander E."/>
            <person name="Nusbaum C."/>
        </authorList>
    </citation>
    <scope>NUCLEOTIDE SEQUENCE [LARGE SCALE GENOMIC DNA]</scope>
    <source>
        <strain evidence="2 3">ATCC 50062</strain>
    </source>
</reference>
<dbReference type="EMBL" id="GL349442">
    <property type="protein sequence ID" value="KNC46315.1"/>
    <property type="molecule type" value="Genomic_DNA"/>
</dbReference>
<evidence type="ECO:0000313" key="2">
    <source>
        <dbReference type="EMBL" id="KNC46315.1"/>
    </source>
</evidence>
<proteinExistence type="predicted"/>
<feature type="compositionally biased region" description="Low complexity" evidence="1">
    <location>
        <begin position="192"/>
        <end position="204"/>
    </location>
</feature>
<name>A0A0L0D2E2_THETB</name>
<dbReference type="AlphaFoldDB" id="A0A0L0D2E2"/>
<protein>
    <submittedName>
        <fullName evidence="2">Uncharacterized protein</fullName>
    </submittedName>
</protein>
<dbReference type="OrthoDB" id="8249012at2759"/>
<dbReference type="STRING" id="461836.A0A0L0D2E2"/>
<evidence type="ECO:0000313" key="3">
    <source>
        <dbReference type="Proteomes" id="UP000054408"/>
    </source>
</evidence>
<accession>A0A0L0D2E2</accession>
<dbReference type="GeneID" id="25562419"/>
<dbReference type="PANTHER" id="PTHR21521:SF0">
    <property type="entry name" value="AMUN, ISOFORM A"/>
    <property type="match status" value="1"/>
</dbReference>
<evidence type="ECO:0000256" key="1">
    <source>
        <dbReference type="SAM" id="MobiDB-lite"/>
    </source>
</evidence>
<dbReference type="Proteomes" id="UP000054408">
    <property type="component" value="Unassembled WGS sequence"/>
</dbReference>
<dbReference type="PANTHER" id="PTHR21521">
    <property type="entry name" value="AMUN, ISOFORM A"/>
    <property type="match status" value="1"/>
</dbReference>
<feature type="region of interest" description="Disordered" evidence="1">
    <location>
        <begin position="174"/>
        <end position="204"/>
    </location>
</feature>
<organism evidence="2 3">
    <name type="scientific">Thecamonas trahens ATCC 50062</name>
    <dbReference type="NCBI Taxonomy" id="461836"/>
    <lineage>
        <taxon>Eukaryota</taxon>
        <taxon>Apusozoa</taxon>
        <taxon>Apusomonadida</taxon>
        <taxon>Apusomonadidae</taxon>
        <taxon>Thecamonas</taxon>
    </lineage>
</organism>
<dbReference type="RefSeq" id="XP_013760608.1">
    <property type="nucleotide sequence ID" value="XM_013905154.1"/>
</dbReference>
<keyword evidence="3" id="KW-1185">Reference proteome</keyword>
<gene>
    <name evidence="2" type="ORF">AMSG_02766</name>
</gene>